<evidence type="ECO:0000256" key="5">
    <source>
        <dbReference type="ARBA" id="ARBA00026215"/>
    </source>
</evidence>
<dbReference type="PANTHER" id="PTHR33958:SF1">
    <property type="entry name" value="CILIA- AND FLAGELLA-ASSOCIATED PROTEIN 418"/>
    <property type="match status" value="1"/>
</dbReference>
<evidence type="ECO:0000256" key="6">
    <source>
        <dbReference type="SAM" id="MobiDB-lite"/>
    </source>
</evidence>
<evidence type="ECO:0000313" key="7">
    <source>
        <dbReference type="EMBL" id="OON22505.1"/>
    </source>
</evidence>
<dbReference type="Pfam" id="PF14996">
    <property type="entry name" value="RMP"/>
    <property type="match status" value="1"/>
</dbReference>
<sequence length="199" mass="22226">MRKLLKDTEKSAHQKKNKTPVIPARTSVDVTHSAKKRNPEKKSGGCKALSESVKCSAAADTSTSHRCSVPCIAGVEMSLGWNKYKLHITDQPMAYRACNTLRCIACDNAVVIFDNSSWSSDVDYYFLRTNYPNTKQLQAKMKRKRGSRAYCCQCSSTEATKLMCLGGIPSLHTTDGLIYTKDYQRSAESLTAYERAYEI</sequence>
<dbReference type="EMBL" id="KV891752">
    <property type="protein sequence ID" value="OON22505.1"/>
    <property type="molecule type" value="Genomic_DNA"/>
</dbReference>
<dbReference type="AlphaFoldDB" id="A0A1S8X6Z6"/>
<dbReference type="PANTHER" id="PTHR33958">
    <property type="entry name" value="PROTEIN C8ORF37"/>
    <property type="match status" value="1"/>
</dbReference>
<accession>A0A1S8X6Z6</accession>
<dbReference type="GO" id="GO:0005829">
    <property type="term" value="C:cytosol"/>
    <property type="evidence" value="ECO:0007669"/>
    <property type="project" value="TreeGrafter"/>
</dbReference>
<gene>
    <name evidence="7" type="ORF">X801_01585</name>
</gene>
<organism evidence="7 8">
    <name type="scientific">Opisthorchis viverrini</name>
    <name type="common">Southeast Asian liver fluke</name>
    <dbReference type="NCBI Taxonomy" id="6198"/>
    <lineage>
        <taxon>Eukaryota</taxon>
        <taxon>Metazoa</taxon>
        <taxon>Spiralia</taxon>
        <taxon>Lophotrochozoa</taxon>
        <taxon>Platyhelminthes</taxon>
        <taxon>Trematoda</taxon>
        <taxon>Digenea</taxon>
        <taxon>Opisthorchiida</taxon>
        <taxon>Opisthorchiata</taxon>
        <taxon>Opisthorchiidae</taxon>
        <taxon>Opisthorchis</taxon>
    </lineage>
</organism>
<dbReference type="GO" id="GO:0001917">
    <property type="term" value="C:photoreceptor inner segment"/>
    <property type="evidence" value="ECO:0007669"/>
    <property type="project" value="UniProtKB-SubCell"/>
</dbReference>
<evidence type="ECO:0000256" key="1">
    <source>
        <dbReference type="ARBA" id="ARBA00004437"/>
    </source>
</evidence>
<protein>
    <recommendedName>
        <fullName evidence="5">Cilia- and flagella-associated protein 418</fullName>
    </recommendedName>
</protein>
<comment type="subcellular location">
    <subcellularLocation>
        <location evidence="2">Cytoplasm</location>
    </subcellularLocation>
    <subcellularLocation>
        <location evidence="1">Photoreceptor inner segment</location>
    </subcellularLocation>
</comment>
<keyword evidence="3" id="KW-0963">Cytoplasm</keyword>
<comment type="function">
    <text evidence="4">May be involved in photoreceptor outer segment disk morphogenesis.</text>
</comment>
<keyword evidence="8" id="KW-1185">Reference proteome</keyword>
<evidence type="ECO:0000256" key="4">
    <source>
        <dbReference type="ARBA" id="ARBA00024819"/>
    </source>
</evidence>
<dbReference type="InterPro" id="IPR029239">
    <property type="entry name" value="CFAP418"/>
</dbReference>
<evidence type="ECO:0000256" key="3">
    <source>
        <dbReference type="ARBA" id="ARBA00022490"/>
    </source>
</evidence>
<feature type="compositionally biased region" description="Basic and acidic residues" evidence="6">
    <location>
        <begin position="1"/>
        <end position="12"/>
    </location>
</feature>
<dbReference type="Proteomes" id="UP000243686">
    <property type="component" value="Unassembled WGS sequence"/>
</dbReference>
<feature type="region of interest" description="Disordered" evidence="6">
    <location>
        <begin position="1"/>
        <end position="46"/>
    </location>
</feature>
<proteinExistence type="predicted"/>
<name>A0A1S8X6Z6_OPIVI</name>
<evidence type="ECO:0000256" key="2">
    <source>
        <dbReference type="ARBA" id="ARBA00004496"/>
    </source>
</evidence>
<evidence type="ECO:0000313" key="8">
    <source>
        <dbReference type="Proteomes" id="UP000243686"/>
    </source>
</evidence>
<reference evidence="7 8" key="1">
    <citation type="submission" date="2015-03" db="EMBL/GenBank/DDBJ databases">
        <title>Draft genome of the nematode, Opisthorchis viverrini.</title>
        <authorList>
            <person name="Mitreva M."/>
        </authorList>
    </citation>
    <scope>NUCLEOTIDE SEQUENCE [LARGE SCALE GENOMIC DNA]</scope>
    <source>
        <strain evidence="7">Khon Kaen</strain>
    </source>
</reference>
<feature type="non-terminal residue" evidence="7">
    <location>
        <position position="199"/>
    </location>
</feature>